<protein>
    <recommendedName>
        <fullName evidence="6">Alpha-type protein kinase domain-containing protein</fullName>
    </recommendedName>
</protein>
<evidence type="ECO:0000256" key="5">
    <source>
        <dbReference type="ARBA" id="ARBA00022840"/>
    </source>
</evidence>
<dbReference type="InterPro" id="IPR004166">
    <property type="entry name" value="a-kinase_dom"/>
</dbReference>
<dbReference type="PANTHER" id="PTHR45992:SF11">
    <property type="entry name" value="ALPHA-TYPE PROTEIN KINASE DOMAIN-CONTAINING PROTEIN"/>
    <property type="match status" value="1"/>
</dbReference>
<keyword evidence="2" id="KW-0808">Transferase</keyword>
<evidence type="ECO:0000256" key="4">
    <source>
        <dbReference type="ARBA" id="ARBA00022777"/>
    </source>
</evidence>
<comment type="caution">
    <text evidence="7">The sequence shown here is derived from an EMBL/GenBank/DDBJ whole genome shotgun (WGS) entry which is preliminary data.</text>
</comment>
<evidence type="ECO:0000256" key="1">
    <source>
        <dbReference type="ARBA" id="ARBA00022527"/>
    </source>
</evidence>
<dbReference type="PROSITE" id="PS51158">
    <property type="entry name" value="ALPHA_KINASE"/>
    <property type="match status" value="1"/>
</dbReference>
<dbReference type="InterPro" id="IPR011009">
    <property type="entry name" value="Kinase-like_dom_sf"/>
</dbReference>
<accession>A0ABR4PU20</accession>
<keyword evidence="4" id="KW-0418">Kinase</keyword>
<keyword evidence="3" id="KW-0547">Nucleotide-binding</keyword>
<gene>
    <name evidence="7" type="ORF">PVAG01_00207</name>
</gene>
<keyword evidence="8" id="KW-1185">Reference proteome</keyword>
<evidence type="ECO:0000259" key="6">
    <source>
        <dbReference type="PROSITE" id="PS51158"/>
    </source>
</evidence>
<dbReference type="SUPFAM" id="SSF56112">
    <property type="entry name" value="Protein kinase-like (PK-like)"/>
    <property type="match status" value="1"/>
</dbReference>
<dbReference type="PANTHER" id="PTHR45992">
    <property type="entry name" value="EUKARYOTIC ELONGATION FACTOR 2 KINASE-RELATED"/>
    <property type="match status" value="1"/>
</dbReference>
<keyword evidence="5" id="KW-0067">ATP-binding</keyword>
<proteinExistence type="predicted"/>
<dbReference type="Proteomes" id="UP001629113">
    <property type="component" value="Unassembled WGS sequence"/>
</dbReference>
<dbReference type="Gene3D" id="3.20.200.10">
    <property type="entry name" value="MHCK/EF2 kinase"/>
    <property type="match status" value="1"/>
</dbReference>
<evidence type="ECO:0000256" key="3">
    <source>
        <dbReference type="ARBA" id="ARBA00022741"/>
    </source>
</evidence>
<keyword evidence="1" id="KW-0723">Serine/threonine-protein kinase</keyword>
<organism evidence="7 8">
    <name type="scientific">Phlyctema vagabunda</name>
    <dbReference type="NCBI Taxonomy" id="108571"/>
    <lineage>
        <taxon>Eukaryota</taxon>
        <taxon>Fungi</taxon>
        <taxon>Dikarya</taxon>
        <taxon>Ascomycota</taxon>
        <taxon>Pezizomycotina</taxon>
        <taxon>Leotiomycetes</taxon>
        <taxon>Helotiales</taxon>
        <taxon>Dermateaceae</taxon>
        <taxon>Phlyctema</taxon>
    </lineage>
</organism>
<dbReference type="SMART" id="SM00811">
    <property type="entry name" value="Alpha_kinase"/>
    <property type="match status" value="1"/>
</dbReference>
<name>A0ABR4PU20_9HELO</name>
<feature type="domain" description="Alpha-type protein kinase" evidence="6">
    <location>
        <begin position="1"/>
        <end position="160"/>
    </location>
</feature>
<evidence type="ECO:0000313" key="8">
    <source>
        <dbReference type="Proteomes" id="UP001629113"/>
    </source>
</evidence>
<dbReference type="Pfam" id="PF02816">
    <property type="entry name" value="Alpha_kinase"/>
    <property type="match status" value="1"/>
</dbReference>
<reference evidence="7 8" key="1">
    <citation type="submission" date="2024-06" db="EMBL/GenBank/DDBJ databases">
        <title>Complete genome of Phlyctema vagabunda strain 19-DSS-EL-015.</title>
        <authorList>
            <person name="Fiorenzani C."/>
        </authorList>
    </citation>
    <scope>NUCLEOTIDE SEQUENCE [LARGE SCALE GENOMIC DNA]</scope>
    <source>
        <strain evidence="7 8">19-DSS-EL-015</strain>
    </source>
</reference>
<evidence type="ECO:0000313" key="7">
    <source>
        <dbReference type="EMBL" id="KAL3426698.1"/>
    </source>
</evidence>
<evidence type="ECO:0000256" key="2">
    <source>
        <dbReference type="ARBA" id="ARBA00022679"/>
    </source>
</evidence>
<dbReference type="InterPro" id="IPR051852">
    <property type="entry name" value="Alpha-type_PK"/>
</dbReference>
<sequence length="160" mass="18234">MSYARTNDATEANIDTSKIFASGTFKNVWVGTYTDGRRAGQACVCKEFKTGSVYEERYFRQELKVIRRTQKTLDEWHAAGIIDRQIYLNTPSVWEYELTGVLVLIEPMIENFEKFNSNSGWAQNTGPWGDAMQALSHFSYHKSLGQLLLCDLQGGIYRDG</sequence>
<dbReference type="EMBL" id="JBFCZG010000001">
    <property type="protein sequence ID" value="KAL3426698.1"/>
    <property type="molecule type" value="Genomic_DNA"/>
</dbReference>